<dbReference type="KEGG" id="trr:M419DRAFT_121261"/>
<sequence>MGDPGAVPRLPCGGQWEAASVFSGVLCPLAGVSQRSPSGAQGPAAAAGSWLASRRR</sequence>
<dbReference type="Proteomes" id="UP000024376">
    <property type="component" value="Unassembled WGS sequence"/>
</dbReference>
<gene>
    <name evidence="2" type="ORF">M419DRAFT_121261</name>
</gene>
<reference evidence="3" key="1">
    <citation type="journal article" date="2013" name="Ind. Biotechnol.">
        <title>Comparative genomics analysis of Trichoderma reesei strains.</title>
        <authorList>
            <person name="Koike H."/>
            <person name="Aerts A."/>
            <person name="LaButti K."/>
            <person name="Grigoriev I.V."/>
            <person name="Baker S.E."/>
        </authorList>
    </citation>
    <scope>NUCLEOTIDE SEQUENCE [LARGE SCALE GENOMIC DNA]</scope>
    <source>
        <strain evidence="3">ATCC 56765 / BCRC 32924 / NRRL 11460 / Rut C-30</strain>
    </source>
</reference>
<proteinExistence type="predicted"/>
<protein>
    <submittedName>
        <fullName evidence="2">Uncharacterized protein</fullName>
    </submittedName>
</protein>
<feature type="compositionally biased region" description="Low complexity" evidence="1">
    <location>
        <begin position="35"/>
        <end position="56"/>
    </location>
</feature>
<evidence type="ECO:0000256" key="1">
    <source>
        <dbReference type="SAM" id="MobiDB-lite"/>
    </source>
</evidence>
<dbReference type="HOGENOM" id="CLU_3015895_0_0_1"/>
<organism evidence="2 3">
    <name type="scientific">Hypocrea jecorina (strain ATCC 56765 / BCRC 32924 / NRRL 11460 / Rut C-30)</name>
    <name type="common">Trichoderma reesei</name>
    <dbReference type="NCBI Taxonomy" id="1344414"/>
    <lineage>
        <taxon>Eukaryota</taxon>
        <taxon>Fungi</taxon>
        <taxon>Dikarya</taxon>
        <taxon>Ascomycota</taxon>
        <taxon>Pezizomycotina</taxon>
        <taxon>Sordariomycetes</taxon>
        <taxon>Hypocreomycetidae</taxon>
        <taxon>Hypocreales</taxon>
        <taxon>Hypocreaceae</taxon>
        <taxon>Trichoderma</taxon>
    </lineage>
</organism>
<evidence type="ECO:0000313" key="3">
    <source>
        <dbReference type="Proteomes" id="UP000024376"/>
    </source>
</evidence>
<evidence type="ECO:0000313" key="2">
    <source>
        <dbReference type="EMBL" id="ETR96987.1"/>
    </source>
</evidence>
<accession>A0A024RVV4</accession>
<feature type="region of interest" description="Disordered" evidence="1">
    <location>
        <begin position="33"/>
        <end position="56"/>
    </location>
</feature>
<name>A0A024RVV4_HYPJR</name>
<dbReference type="EMBL" id="KI911180">
    <property type="protein sequence ID" value="ETR96987.1"/>
    <property type="molecule type" value="Genomic_DNA"/>
</dbReference>
<dbReference type="AlphaFoldDB" id="A0A024RVV4"/>